<dbReference type="Pfam" id="PF00501">
    <property type="entry name" value="AMP-binding"/>
    <property type="match status" value="1"/>
</dbReference>
<dbReference type="RefSeq" id="WP_131199102.1">
    <property type="nucleotide sequence ID" value="NZ_QJUL01000048.1"/>
</dbReference>
<evidence type="ECO:0000313" key="2">
    <source>
        <dbReference type="EMBL" id="TBU86618.1"/>
    </source>
</evidence>
<sequence length="375" mass="41676">MDDKAVVTLPALLLKNSRMQPGDIAIRHKFLGVWQTWNWQQAADETQKLAVGLQQRGFSRGQVLLIISEPRPQALLLALAATWLGGSAALLQPQQPGAQLRTLLDTLAAPFVFAETLEQVRLVFDLPRPPGLLLYADGRGMAGFDQALVQPYQALLQGEQSFTPVLAQAGDVAFAFYRQSAAGGFERQRISHAELLRAGQLLVDGERLGRHEEALASRAFAAGGQARYLLAPWLLAGFRLNFPENGLTRDNDRRELGPTLVAGTRETYGRLHRLILQRLPEPGSWRRALVDWALRPGRGWLWRWPGFWLVRRPLRDVIGFSRIRAPLLLGEALPADAAGFFAVLGIQVRTWPDPAHWHSPLESSLQPVSGWLDAQ</sequence>
<dbReference type="AlphaFoldDB" id="A0A4Q9QTW4"/>
<dbReference type="InterPro" id="IPR042099">
    <property type="entry name" value="ANL_N_sf"/>
</dbReference>
<accession>A0A4Q9QTW4</accession>
<dbReference type="GO" id="GO:0016874">
    <property type="term" value="F:ligase activity"/>
    <property type="evidence" value="ECO:0007669"/>
    <property type="project" value="UniProtKB-KW"/>
</dbReference>
<dbReference type="Proteomes" id="UP000293172">
    <property type="component" value="Unassembled WGS sequence"/>
</dbReference>
<keyword evidence="2" id="KW-0436">Ligase</keyword>
<dbReference type="OrthoDB" id="9803968at2"/>
<organism evidence="2 3">
    <name type="scientific">Phytopseudomonas dryadis</name>
    <dbReference type="NCBI Taxonomy" id="2487520"/>
    <lineage>
        <taxon>Bacteria</taxon>
        <taxon>Pseudomonadati</taxon>
        <taxon>Pseudomonadota</taxon>
        <taxon>Gammaproteobacteria</taxon>
        <taxon>Pseudomonadales</taxon>
        <taxon>Pseudomonadaceae</taxon>
        <taxon>Phytopseudomonas</taxon>
    </lineage>
</organism>
<evidence type="ECO:0000259" key="1">
    <source>
        <dbReference type="Pfam" id="PF00501"/>
    </source>
</evidence>
<protein>
    <submittedName>
        <fullName evidence="2">Long-chain fatty acid--CoA ligase</fullName>
    </submittedName>
</protein>
<dbReference type="SUPFAM" id="SSF56801">
    <property type="entry name" value="Acetyl-CoA synthetase-like"/>
    <property type="match status" value="1"/>
</dbReference>
<proteinExistence type="predicted"/>
<dbReference type="Gene3D" id="3.40.50.12780">
    <property type="entry name" value="N-terminal domain of ligase-like"/>
    <property type="match status" value="1"/>
</dbReference>
<comment type="caution">
    <text evidence="2">The sequence shown here is derived from an EMBL/GenBank/DDBJ whole genome shotgun (WGS) entry which is preliminary data.</text>
</comment>
<name>A0A4Q9QTW4_9GAMM</name>
<feature type="domain" description="AMP-dependent synthetase/ligase" evidence="1">
    <location>
        <begin position="16"/>
        <end position="345"/>
    </location>
</feature>
<reference evidence="2 3" key="1">
    <citation type="submission" date="2018-06" db="EMBL/GenBank/DDBJ databases">
        <title>Three novel Pseudomonas species isolated from symptomatic oak.</title>
        <authorList>
            <person name="Bueno-Gonzalez V."/>
            <person name="Brady C."/>
        </authorList>
    </citation>
    <scope>NUCLEOTIDE SEQUENCE [LARGE SCALE GENOMIC DNA]</scope>
    <source>
        <strain evidence="2 3">P6B</strain>
    </source>
</reference>
<gene>
    <name evidence="2" type="ORF">DNK44_22530</name>
</gene>
<dbReference type="EMBL" id="QJUL01000048">
    <property type="protein sequence ID" value="TBU86618.1"/>
    <property type="molecule type" value="Genomic_DNA"/>
</dbReference>
<dbReference type="InterPro" id="IPR000873">
    <property type="entry name" value="AMP-dep_synth/lig_dom"/>
</dbReference>
<evidence type="ECO:0000313" key="3">
    <source>
        <dbReference type="Proteomes" id="UP000293172"/>
    </source>
</evidence>